<dbReference type="EMBL" id="KZ824974">
    <property type="protein sequence ID" value="RAH67364.1"/>
    <property type="molecule type" value="Genomic_DNA"/>
</dbReference>
<evidence type="ECO:0000313" key="2">
    <source>
        <dbReference type="Proteomes" id="UP000249661"/>
    </source>
</evidence>
<proteinExistence type="predicted"/>
<dbReference type="Proteomes" id="UP000249661">
    <property type="component" value="Unassembled WGS sequence"/>
</dbReference>
<sequence length="340" mass="37778">MNGDWTARHNVSGTTIHDATLNSASTISEKQYLLLQVLEADRLLATFQSRANYRQSFLNGPILEGTFALAKKYQSQAAVSRDESFQSRVAFSPIANRTRAKVGNLAQKMRAAQLQTPTKSTGRAAISSEVPGTPEVEDSPFQTPGPEELAPLMYPQTKDEQIVNAALVDFLNALSMHFPQASDWTLHRKSFKAVFENAAFEARTDGYLEDGGSSERVRALVEVKPMLREKKLNPIRMQEAAQMVAWIMADPDPTGALNLPGRRLHVSQDRHQISITFAEYDSSYIQYLNNRLPPNAPRPFLTMHEFGPWNTNVRSEMESIGGLLLAIALRAYADAAQPSK</sequence>
<gene>
    <name evidence="1" type="ORF">BO66DRAFT_473428</name>
</gene>
<evidence type="ECO:0000313" key="1">
    <source>
        <dbReference type="EMBL" id="RAH67364.1"/>
    </source>
</evidence>
<organism evidence="1 2">
    <name type="scientific">Aspergillus aculeatinus CBS 121060</name>
    <dbReference type="NCBI Taxonomy" id="1448322"/>
    <lineage>
        <taxon>Eukaryota</taxon>
        <taxon>Fungi</taxon>
        <taxon>Dikarya</taxon>
        <taxon>Ascomycota</taxon>
        <taxon>Pezizomycotina</taxon>
        <taxon>Eurotiomycetes</taxon>
        <taxon>Eurotiomycetidae</taxon>
        <taxon>Eurotiales</taxon>
        <taxon>Aspergillaceae</taxon>
        <taxon>Aspergillus</taxon>
        <taxon>Aspergillus subgen. Circumdati</taxon>
    </lineage>
</organism>
<protein>
    <submittedName>
        <fullName evidence="1">Uncharacterized protein</fullName>
    </submittedName>
</protein>
<reference evidence="1" key="1">
    <citation type="submission" date="2018-02" db="EMBL/GenBank/DDBJ databases">
        <title>The genomes of Aspergillus section Nigri reveals drivers in fungal speciation.</title>
        <authorList>
            <consortium name="DOE Joint Genome Institute"/>
            <person name="Vesth T.C."/>
            <person name="Nybo J."/>
            <person name="Theobald S."/>
            <person name="Brandl J."/>
            <person name="Frisvad J.C."/>
            <person name="Nielsen K.F."/>
            <person name="Lyhne E.K."/>
            <person name="Kogle M.E."/>
            <person name="Kuo A."/>
            <person name="Riley R."/>
            <person name="Clum A."/>
            <person name="Nolan M."/>
            <person name="Lipzen A."/>
            <person name="Salamov A."/>
            <person name="Henrissat B."/>
            <person name="Wiebenga A."/>
            <person name="De vries R.P."/>
            <person name="Grigoriev I.V."/>
            <person name="Mortensen U.H."/>
            <person name="Andersen M.R."/>
            <person name="Baker S.E."/>
        </authorList>
    </citation>
    <scope>NUCLEOTIDE SEQUENCE</scope>
    <source>
        <strain evidence="1">CBS 121060</strain>
    </source>
</reference>
<name>A0ACD1H1I6_9EURO</name>
<keyword evidence="2" id="KW-1185">Reference proteome</keyword>
<accession>A0ACD1H1I6</accession>